<feature type="chain" id="PRO_5043628204" description="Tyrosine-protein kinase ephrin type A/B receptor-like domain-containing protein" evidence="1">
    <location>
        <begin position="24"/>
        <end position="736"/>
    </location>
</feature>
<dbReference type="GO" id="GO:0009986">
    <property type="term" value="C:cell surface"/>
    <property type="evidence" value="ECO:0007669"/>
    <property type="project" value="TreeGrafter"/>
</dbReference>
<keyword evidence="4" id="KW-1185">Reference proteome</keyword>
<dbReference type="InterPro" id="IPR052071">
    <property type="entry name" value="SCUB_EGF-like_domain"/>
</dbReference>
<protein>
    <recommendedName>
        <fullName evidence="2">Tyrosine-protein kinase ephrin type A/B receptor-like domain-containing protein</fullName>
    </recommendedName>
</protein>
<organism evidence="3 4">
    <name type="scientific">Pocillopora meandrina</name>
    <dbReference type="NCBI Taxonomy" id="46732"/>
    <lineage>
        <taxon>Eukaryota</taxon>
        <taxon>Metazoa</taxon>
        <taxon>Cnidaria</taxon>
        <taxon>Anthozoa</taxon>
        <taxon>Hexacorallia</taxon>
        <taxon>Scleractinia</taxon>
        <taxon>Astrocoeniina</taxon>
        <taxon>Pocilloporidae</taxon>
        <taxon>Pocillopora</taxon>
    </lineage>
</organism>
<comment type="caution">
    <text evidence="3">The sequence shown here is derived from an EMBL/GenBank/DDBJ whole genome shotgun (WGS) entry which is preliminary data.</text>
</comment>
<dbReference type="Pfam" id="PF07699">
    <property type="entry name" value="Ephrin_rec_like"/>
    <property type="match status" value="3"/>
</dbReference>
<feature type="domain" description="Tyrosine-protein kinase ephrin type A/B receptor-like" evidence="2">
    <location>
        <begin position="420"/>
        <end position="460"/>
    </location>
</feature>
<dbReference type="InterPro" id="IPR009030">
    <property type="entry name" value="Growth_fac_rcpt_cys_sf"/>
</dbReference>
<evidence type="ECO:0000313" key="4">
    <source>
        <dbReference type="Proteomes" id="UP001159428"/>
    </source>
</evidence>
<dbReference type="InterPro" id="IPR011641">
    <property type="entry name" value="Tyr-kin_ephrin_A/B_rcpt-like"/>
</dbReference>
<reference evidence="3 4" key="1">
    <citation type="submission" date="2022-05" db="EMBL/GenBank/DDBJ databases">
        <authorList>
            <consortium name="Genoscope - CEA"/>
            <person name="William W."/>
        </authorList>
    </citation>
    <scope>NUCLEOTIDE SEQUENCE [LARGE SCALE GENOMIC DNA]</scope>
</reference>
<dbReference type="GO" id="GO:0005615">
    <property type="term" value="C:extracellular space"/>
    <property type="evidence" value="ECO:0007669"/>
    <property type="project" value="TreeGrafter"/>
</dbReference>
<feature type="signal peptide" evidence="1">
    <location>
        <begin position="1"/>
        <end position="23"/>
    </location>
</feature>
<dbReference type="SMART" id="SM01411">
    <property type="entry name" value="Ephrin_rec_like"/>
    <property type="match status" value="3"/>
</dbReference>
<sequence>MMCPKGTLMLILNVFVFVFVISSQSTAEASLISNYDIMRCYEVDITFHYQIDGGLTNSTITNTKVQFSSLFQKLPGLLSIIPECNDVMITRKDIFSSPPGVKSIFFTIPMIFTASTNVVDGQISTKIAACINTLTTSYKGLIDSYTPSIFQNGTHNTHNASTISKKRSCCGGNIPPPCCTVGSFNVSSSKCGCLPGFHFVPGSLCQRCPSDTYQDEQGQSSCKKCPGRKQTFGKTGMTSNSSCLDPPLIGNYDVKRCYILDVIFKYRIPGGLTVNTTRDVRQEFQSLFLTVYNLYLSLQQCKEVIVTIGNITPSPPGVSLVYFRVPLTFTASNNIADDLVAINVTTCVNVANVSLKGYIDRSAPNITQNKTTYQISQPSSSEKKSCCGGDIPPPCCAVGSIKVSNTSCGCLPGFHFVTGRSCVPCPSDTYQDEQGQKSCKTCPADTVTFGKTRMTNKANCTGCLPGFHFVTGRSCVSCPSDTYQDEPGQKYCKTCPANTRTFGKTRMTNQANCTDTNPLQVNDQVVFLPENINNETIVVNVTVNAVPASLVRPFKFYVDNVTQPRLLSREVSRRKRRRVEVDSRCTHPELCPQMLVDLCFKAGAIKPENYFCIHRFTGRIRVTQDFVFKEGEVFDLQIRVTDSDPSGITENTARIKLISGDPCKIVLAIYDEAVKYCIKNSESVDGGKKCLSTQCTETAHDWKEALNSASNVPEKDCSADPHNLTVLIRENPLCGK</sequence>
<dbReference type="PANTHER" id="PTHR24046">
    <property type="entry name" value="SIGNAL PEPTIDE, CUB AND EGF-LIKE DOMAIN-CONTAINING"/>
    <property type="match status" value="1"/>
</dbReference>
<gene>
    <name evidence="3" type="ORF">PMEA_00005067</name>
</gene>
<dbReference type="GO" id="GO:0007165">
    <property type="term" value="P:signal transduction"/>
    <property type="evidence" value="ECO:0007669"/>
    <property type="project" value="TreeGrafter"/>
</dbReference>
<feature type="domain" description="Tyrosine-protein kinase ephrin type A/B receptor-like" evidence="2">
    <location>
        <begin position="204"/>
        <end position="243"/>
    </location>
</feature>
<proteinExistence type="predicted"/>
<dbReference type="Proteomes" id="UP001159428">
    <property type="component" value="Unassembled WGS sequence"/>
</dbReference>
<dbReference type="SUPFAM" id="SSF57184">
    <property type="entry name" value="Growth factor receptor domain"/>
    <property type="match status" value="1"/>
</dbReference>
<name>A0AAU9WEQ2_9CNID</name>
<dbReference type="AlphaFoldDB" id="A0AAU9WEQ2"/>
<keyword evidence="1" id="KW-0732">Signal</keyword>
<dbReference type="Gene3D" id="2.10.50.10">
    <property type="entry name" value="Tumor Necrosis Factor Receptor, subunit A, domain 2"/>
    <property type="match status" value="3"/>
</dbReference>
<accession>A0AAU9WEQ2</accession>
<evidence type="ECO:0000313" key="3">
    <source>
        <dbReference type="EMBL" id="CAH3112293.1"/>
    </source>
</evidence>
<evidence type="ECO:0000256" key="1">
    <source>
        <dbReference type="SAM" id="SignalP"/>
    </source>
</evidence>
<feature type="domain" description="Tyrosine-protein kinase ephrin type A/B receptor-like" evidence="2">
    <location>
        <begin position="473"/>
        <end position="513"/>
    </location>
</feature>
<dbReference type="PANTHER" id="PTHR24046:SF5">
    <property type="entry name" value="EGF-LIKE DOMAIN-CONTAINING PROTEIN"/>
    <property type="match status" value="1"/>
</dbReference>
<evidence type="ECO:0000259" key="2">
    <source>
        <dbReference type="Pfam" id="PF07699"/>
    </source>
</evidence>
<dbReference type="EMBL" id="CALNXJ010000013">
    <property type="protein sequence ID" value="CAH3112293.1"/>
    <property type="molecule type" value="Genomic_DNA"/>
</dbReference>